<accession>A0A831VSQ1</accession>
<evidence type="ECO:0000313" key="7">
    <source>
        <dbReference type="EMBL" id="HEA22337.1"/>
    </source>
</evidence>
<dbReference type="Gene3D" id="3.40.50.720">
    <property type="entry name" value="NAD(P)-binding Rossmann-like Domain"/>
    <property type="match status" value="1"/>
</dbReference>
<dbReference type="SUPFAM" id="SSF51735">
    <property type="entry name" value="NAD(P)-binding Rossmann-fold domains"/>
    <property type="match status" value="1"/>
</dbReference>
<gene>
    <name evidence="7" type="ORF">ENH87_15650</name>
</gene>
<evidence type="ECO:0000256" key="5">
    <source>
        <dbReference type="ARBA" id="ARBA00023277"/>
    </source>
</evidence>
<dbReference type="PANTHER" id="PTHR23429">
    <property type="entry name" value="GLUCOSE-6-PHOSPHATE 1-DEHYDROGENASE G6PD"/>
    <property type="match status" value="1"/>
</dbReference>
<comment type="pathway">
    <text evidence="1">Carbohydrate degradation; pentose phosphate pathway; D-ribulose 5-phosphate from D-glucose 6-phosphate (oxidative stage): step 1/3.</text>
</comment>
<evidence type="ECO:0000259" key="6">
    <source>
        <dbReference type="Pfam" id="PF00479"/>
    </source>
</evidence>
<name>A0A831VSQ1_9FLAO</name>
<proteinExistence type="predicted"/>
<evidence type="ECO:0000256" key="3">
    <source>
        <dbReference type="ARBA" id="ARBA00022857"/>
    </source>
</evidence>
<dbReference type="GO" id="GO:0004345">
    <property type="term" value="F:glucose-6-phosphate dehydrogenase activity"/>
    <property type="evidence" value="ECO:0007669"/>
    <property type="project" value="TreeGrafter"/>
</dbReference>
<dbReference type="Pfam" id="PF00479">
    <property type="entry name" value="G6PD_N"/>
    <property type="match status" value="1"/>
</dbReference>
<dbReference type="InterPro" id="IPR022674">
    <property type="entry name" value="G6P_DH_NAD-bd"/>
</dbReference>
<dbReference type="InterPro" id="IPR001282">
    <property type="entry name" value="G6P_DH"/>
</dbReference>
<keyword evidence="2" id="KW-0313">Glucose metabolism</keyword>
<keyword evidence="5" id="KW-0119">Carbohydrate metabolism</keyword>
<sequence>MNKTENQMLVIFGASGDLTARKLIPAIFALAKDGHLPENFVVLGASRSAWSDDEFRKNVVSESKHLKNKINDADKKTISNFTDRLFYHELGNDQDSNYDPLKKRIDSLNEEHGTDGNYIFYLSTPPSAYGPISKNLHQQGLNKEDDGWRRLIVEKPFGYSL</sequence>
<organism evidence="7">
    <name type="scientific">Pricia antarctica</name>
    <dbReference type="NCBI Taxonomy" id="641691"/>
    <lineage>
        <taxon>Bacteria</taxon>
        <taxon>Pseudomonadati</taxon>
        <taxon>Bacteroidota</taxon>
        <taxon>Flavobacteriia</taxon>
        <taxon>Flavobacteriales</taxon>
        <taxon>Flavobacteriaceae</taxon>
        <taxon>Pricia</taxon>
    </lineage>
</organism>
<feature type="non-terminal residue" evidence="7">
    <location>
        <position position="161"/>
    </location>
</feature>
<dbReference type="GO" id="GO:0006006">
    <property type="term" value="P:glucose metabolic process"/>
    <property type="evidence" value="ECO:0007669"/>
    <property type="project" value="UniProtKB-KW"/>
</dbReference>
<comment type="caution">
    <text evidence="7">The sequence shown here is derived from an EMBL/GenBank/DDBJ whole genome shotgun (WGS) entry which is preliminary data.</text>
</comment>
<dbReference type="PANTHER" id="PTHR23429:SF0">
    <property type="entry name" value="GLUCOSE-6-PHOSPHATE 1-DEHYDROGENASE"/>
    <property type="match status" value="1"/>
</dbReference>
<dbReference type="EMBL" id="DRGL01000055">
    <property type="protein sequence ID" value="HEA22337.1"/>
    <property type="molecule type" value="Genomic_DNA"/>
</dbReference>
<dbReference type="GO" id="GO:0050661">
    <property type="term" value="F:NADP binding"/>
    <property type="evidence" value="ECO:0007669"/>
    <property type="project" value="InterPro"/>
</dbReference>
<feature type="domain" description="Glucose-6-phosphate dehydrogenase NAD-binding" evidence="6">
    <location>
        <begin position="10"/>
        <end position="160"/>
    </location>
</feature>
<keyword evidence="4" id="KW-0560">Oxidoreductase</keyword>
<reference evidence="7" key="1">
    <citation type="journal article" date="2020" name="mSystems">
        <title>Genome- and Community-Level Interaction Insights into Carbon Utilization and Element Cycling Functions of Hydrothermarchaeota in Hydrothermal Sediment.</title>
        <authorList>
            <person name="Zhou Z."/>
            <person name="Liu Y."/>
            <person name="Xu W."/>
            <person name="Pan J."/>
            <person name="Luo Z.H."/>
            <person name="Li M."/>
        </authorList>
    </citation>
    <scope>NUCLEOTIDE SEQUENCE [LARGE SCALE GENOMIC DNA]</scope>
    <source>
        <strain evidence="7">HyVt-345</strain>
    </source>
</reference>
<evidence type="ECO:0000256" key="4">
    <source>
        <dbReference type="ARBA" id="ARBA00023002"/>
    </source>
</evidence>
<dbReference type="GO" id="GO:0005829">
    <property type="term" value="C:cytosol"/>
    <property type="evidence" value="ECO:0007669"/>
    <property type="project" value="TreeGrafter"/>
</dbReference>
<evidence type="ECO:0000256" key="1">
    <source>
        <dbReference type="ARBA" id="ARBA00004937"/>
    </source>
</evidence>
<keyword evidence="3" id="KW-0521">NADP</keyword>
<dbReference type="InterPro" id="IPR036291">
    <property type="entry name" value="NAD(P)-bd_dom_sf"/>
</dbReference>
<dbReference type="AlphaFoldDB" id="A0A831VSQ1"/>
<dbReference type="Proteomes" id="UP000886191">
    <property type="component" value="Unassembled WGS sequence"/>
</dbReference>
<protein>
    <submittedName>
        <fullName evidence="7">Glucose-6-phosphate dehydrogenase</fullName>
    </submittedName>
</protein>
<evidence type="ECO:0000256" key="2">
    <source>
        <dbReference type="ARBA" id="ARBA00022526"/>
    </source>
</evidence>
<dbReference type="GO" id="GO:0009051">
    <property type="term" value="P:pentose-phosphate shunt, oxidative branch"/>
    <property type="evidence" value="ECO:0007669"/>
    <property type="project" value="TreeGrafter"/>
</dbReference>